<dbReference type="EMBL" id="PKLK01000012">
    <property type="protein sequence ID" value="RZE42142.1"/>
    <property type="molecule type" value="Genomic_DNA"/>
</dbReference>
<sequence>MTRRSTADRAPEVTSDACRTCQEFALAEAVANGERDYSKATDCRVLLKRHRQGGECTAPGEQE</sequence>
<keyword evidence="4" id="KW-1185">Reference proteome</keyword>
<name>A0AB37XG02_9ACTN</name>
<dbReference type="EMBL" id="VOGX01000018">
    <property type="protein sequence ID" value="TWV27449.1"/>
    <property type="molecule type" value="Genomic_DNA"/>
</dbReference>
<dbReference type="Proteomes" id="UP000292095">
    <property type="component" value="Unassembled WGS sequence"/>
</dbReference>
<evidence type="ECO:0008006" key="5">
    <source>
        <dbReference type="Google" id="ProtNLM"/>
    </source>
</evidence>
<comment type="caution">
    <text evidence="1">The sequence shown here is derived from an EMBL/GenBank/DDBJ whole genome shotgun (WGS) entry which is preliminary data.</text>
</comment>
<gene>
    <name evidence="1" type="ORF">C0Q91_10105</name>
    <name evidence="2" type="ORF">FRZ02_12740</name>
</gene>
<protein>
    <recommendedName>
        <fullName evidence="5">Ferredoxin</fullName>
    </recommendedName>
</protein>
<evidence type="ECO:0000313" key="2">
    <source>
        <dbReference type="EMBL" id="TWV27449.1"/>
    </source>
</evidence>
<evidence type="ECO:0000313" key="1">
    <source>
        <dbReference type="EMBL" id="RZE42142.1"/>
    </source>
</evidence>
<dbReference type="Proteomes" id="UP000318052">
    <property type="component" value="Unassembled WGS sequence"/>
</dbReference>
<accession>A0AB37XG02</accession>
<evidence type="ECO:0000313" key="4">
    <source>
        <dbReference type="Proteomes" id="UP000318052"/>
    </source>
</evidence>
<reference evidence="2" key="2">
    <citation type="journal article" date="2019" name="Microbiol. Resour. Announc.">
        <title>Draft Genomic Sequences of Streptomyces misionensis and Streptomyces albidoflavus, bacteria applied for phytopathogen biocontrol.</title>
        <authorList>
            <person name="Pylro V."/>
            <person name="Dias A."/>
            <person name="Andreote F."/>
            <person name="Varani A."/>
            <person name="Andreote C."/>
            <person name="Bernardo E."/>
            <person name="Martins T."/>
        </authorList>
    </citation>
    <scope>NUCLEOTIDE SEQUENCE</scope>
    <source>
        <strain evidence="2">77</strain>
    </source>
</reference>
<dbReference type="AlphaFoldDB" id="A0AB37XG02"/>
<dbReference type="GeneID" id="97267615"/>
<proteinExistence type="predicted"/>
<organism evidence="1 3">
    <name type="scientific">Streptomyces albidoflavus</name>
    <dbReference type="NCBI Taxonomy" id="1886"/>
    <lineage>
        <taxon>Bacteria</taxon>
        <taxon>Bacillati</taxon>
        <taxon>Actinomycetota</taxon>
        <taxon>Actinomycetes</taxon>
        <taxon>Kitasatosporales</taxon>
        <taxon>Streptomycetaceae</taxon>
        <taxon>Streptomyces</taxon>
        <taxon>Streptomyces albidoflavus group</taxon>
    </lineage>
</organism>
<evidence type="ECO:0000313" key="3">
    <source>
        <dbReference type="Proteomes" id="UP000292095"/>
    </source>
</evidence>
<dbReference type="RefSeq" id="WP_030770368.1">
    <property type="nucleotide sequence ID" value="NZ_BNDZ01000005.1"/>
</dbReference>
<reference evidence="2" key="3">
    <citation type="submission" date="2019-07" db="EMBL/GenBank/DDBJ databases">
        <authorList>
            <person name="Pylro V."/>
            <person name="Dias A."/>
            <person name="Andreote F."/>
            <person name="Varani A."/>
            <person name="Andreote C."/>
            <person name="Bernardo E."/>
            <person name="Martins T."/>
        </authorList>
    </citation>
    <scope>NUCLEOTIDE SEQUENCE</scope>
    <source>
        <strain evidence="2">77</strain>
    </source>
</reference>
<reference evidence="1 3" key="1">
    <citation type="submission" date="2017-12" db="EMBL/GenBank/DDBJ databases">
        <title>Population genomics insights into the ecological differentiation and adaptive evolution in streptomycetes.</title>
        <authorList>
            <person name="Li Y."/>
            <person name="Huang Y."/>
        </authorList>
    </citation>
    <scope>NUCLEOTIDE SEQUENCE [LARGE SCALE GENOMIC DNA]</scope>
    <source>
        <strain evidence="1 3">FXJ.2339</strain>
    </source>
</reference>